<protein>
    <submittedName>
        <fullName evidence="2">Arylsulfotransferase (ASST)</fullName>
    </submittedName>
</protein>
<evidence type="ECO:0000313" key="3">
    <source>
        <dbReference type="Proteomes" id="UP000186914"/>
    </source>
</evidence>
<gene>
    <name evidence="2" type="ORF">SAMN05421858_3753</name>
</gene>
<dbReference type="GO" id="GO:0016740">
    <property type="term" value="F:transferase activity"/>
    <property type="evidence" value="ECO:0007669"/>
    <property type="project" value="UniProtKB-KW"/>
</dbReference>
<dbReference type="Proteomes" id="UP000186914">
    <property type="component" value="Unassembled WGS sequence"/>
</dbReference>
<keyword evidence="2" id="KW-0808">Transferase</keyword>
<dbReference type="InterPro" id="IPR039535">
    <property type="entry name" value="ASST-like"/>
</dbReference>
<organism evidence="2 3">
    <name type="scientific">Haladaptatus litoreus</name>
    <dbReference type="NCBI Taxonomy" id="553468"/>
    <lineage>
        <taxon>Archaea</taxon>
        <taxon>Methanobacteriati</taxon>
        <taxon>Methanobacteriota</taxon>
        <taxon>Stenosarchaea group</taxon>
        <taxon>Halobacteria</taxon>
        <taxon>Halobacteriales</taxon>
        <taxon>Haladaptataceae</taxon>
        <taxon>Haladaptatus</taxon>
    </lineage>
</organism>
<dbReference type="RefSeq" id="WP_076431588.1">
    <property type="nucleotide sequence ID" value="NZ_FTNO01000004.1"/>
</dbReference>
<dbReference type="Gene3D" id="2.120.10.30">
    <property type="entry name" value="TolB, C-terminal domain"/>
    <property type="match status" value="1"/>
</dbReference>
<dbReference type="SUPFAM" id="SSF101898">
    <property type="entry name" value="NHL repeat"/>
    <property type="match status" value="1"/>
</dbReference>
<proteinExistence type="predicted"/>
<feature type="region of interest" description="Disordered" evidence="1">
    <location>
        <begin position="362"/>
        <end position="394"/>
    </location>
</feature>
<name>A0A1N7DMF9_9EURY</name>
<evidence type="ECO:0000313" key="2">
    <source>
        <dbReference type="EMBL" id="SIR77010.1"/>
    </source>
</evidence>
<dbReference type="EMBL" id="FTNO01000004">
    <property type="protein sequence ID" value="SIR77010.1"/>
    <property type="molecule type" value="Genomic_DNA"/>
</dbReference>
<dbReference type="InterPro" id="IPR011042">
    <property type="entry name" value="6-blade_b-propeller_TolB-like"/>
</dbReference>
<keyword evidence="3" id="KW-1185">Reference proteome</keyword>
<feature type="compositionally biased region" description="Low complexity" evidence="1">
    <location>
        <begin position="369"/>
        <end position="394"/>
    </location>
</feature>
<dbReference type="Pfam" id="PF14269">
    <property type="entry name" value="Arylsulfotran_2"/>
    <property type="match status" value="1"/>
</dbReference>
<sequence length="472" mass="52850">MSARKLVRLVFASLIVLSVFALANGATSSSVGQTDKDIRQADISTGESKQIAPQTNNITVIATDSNSWMGKASDDPRARAELVAFNPNGTVLYYNDSHTRYWDVDPVMGTSTTVEYLYADHLNKSECGSEVCTRNGIERVNLSTGEVTDIYSRVTPGKHSTRWHDGDRINESTYAVADIAQDRVFTVNTTTGLIEWSWEAQNDFNPMKSGGSFPEDWTHLNDIEVLDDGRLMVSLRNHDQVVFLDRETGLMENWTLGSDGQHDIVYEQHNPDYIPESDGGPAVLIGDSENNRVVEYQRENSKWNRTWTWQDSQMQWPRDADRLPNGHTLITDSNGNRVFEVNQEGDVVWSIDIAFPYEAERLESGDESTGGQSASALGLASKSSSNENTVSTSNRIGQKESIVGRSWIVLKNIVPGRYMNAFMYILPSWMDPTEVFALLALVLGSLAWVAIEWHWSSRSLTIPWTIHIERKG</sequence>
<accession>A0A1N7DMF9</accession>
<dbReference type="AlphaFoldDB" id="A0A1N7DMF9"/>
<reference evidence="3" key="1">
    <citation type="submission" date="2017-01" db="EMBL/GenBank/DDBJ databases">
        <authorList>
            <person name="Varghese N."/>
            <person name="Submissions S."/>
        </authorList>
    </citation>
    <scope>NUCLEOTIDE SEQUENCE [LARGE SCALE GENOMIC DNA]</scope>
    <source>
        <strain evidence="3">CGMCC 1.7737</strain>
    </source>
</reference>
<evidence type="ECO:0000256" key="1">
    <source>
        <dbReference type="SAM" id="MobiDB-lite"/>
    </source>
</evidence>